<proteinExistence type="predicted"/>
<dbReference type="Gene3D" id="2.120.10.30">
    <property type="entry name" value="TolB, C-terminal domain"/>
    <property type="match status" value="1"/>
</dbReference>
<dbReference type="Proteomes" id="UP001291653">
    <property type="component" value="Unassembled WGS sequence"/>
</dbReference>
<dbReference type="InterPro" id="IPR006311">
    <property type="entry name" value="TAT_signal"/>
</dbReference>
<reference evidence="2 3" key="1">
    <citation type="submission" date="2022-10" db="EMBL/GenBank/DDBJ databases">
        <title>Draft genome sequence of Streptomyces sp. YSPA8.</title>
        <authorList>
            <person name="Moriuchi R."/>
            <person name="Dohra H."/>
            <person name="Yamamura H."/>
            <person name="Kodani S."/>
        </authorList>
    </citation>
    <scope>NUCLEOTIDE SEQUENCE [LARGE SCALE GENOMIC DNA]</scope>
    <source>
        <strain evidence="2 3">YSPA8</strain>
    </source>
</reference>
<accession>A0ABQ5NZM7</accession>
<dbReference type="EMBL" id="BSBI01000005">
    <property type="protein sequence ID" value="GLF95618.1"/>
    <property type="molecule type" value="Genomic_DNA"/>
</dbReference>
<evidence type="ECO:0000313" key="3">
    <source>
        <dbReference type="Proteomes" id="UP001291653"/>
    </source>
</evidence>
<feature type="chain" id="PRO_5046220643" evidence="1">
    <location>
        <begin position="27"/>
        <end position="350"/>
    </location>
</feature>
<dbReference type="InterPro" id="IPR053224">
    <property type="entry name" value="Sensory_adhesion_molecule"/>
</dbReference>
<evidence type="ECO:0000256" key="1">
    <source>
        <dbReference type="SAM" id="SignalP"/>
    </source>
</evidence>
<sequence>MYSSDQATRRTLLRLAAAGAAGGALAAVPSPALARTGAVSGSSRSTDRCRLPRTLSVLAPNLYPEGVAWDRGRRAFLVSSSVQGTISVVRADGSITPLVTPFAQVSVLGLHADARRGQVVAAYSDFFHRRLGLVDVTKPPVNGVGVFDLRSGAVLRTVPVSTGAPIEPRVNDVTVDGHGDIYVTDTEVDTVTRVGRDGEVLGVIRDERFVTAETGPNGIVHHPGGFLLVGRYSGGRLFRVDRPRSARPQVSEVRLDRAPDSIDGLALRPDGSVLVVSNGLSTAGRDAVLVLRSTDGWRSARTASDHSWPIQDPTTAAVTPYGDYVISGGLREILTGVPSPTPGRFHLRRR</sequence>
<name>A0ABQ5NZM7_9ACTN</name>
<comment type="caution">
    <text evidence="2">The sequence shown here is derived from an EMBL/GenBank/DDBJ whole genome shotgun (WGS) entry which is preliminary data.</text>
</comment>
<dbReference type="SUPFAM" id="SSF63829">
    <property type="entry name" value="Calcium-dependent phosphotriesterase"/>
    <property type="match status" value="1"/>
</dbReference>
<evidence type="ECO:0000313" key="2">
    <source>
        <dbReference type="EMBL" id="GLF95618.1"/>
    </source>
</evidence>
<feature type="signal peptide" evidence="1">
    <location>
        <begin position="1"/>
        <end position="26"/>
    </location>
</feature>
<protein>
    <submittedName>
        <fullName evidence="2">SMP-30/gluconolactonase/LRE family protein</fullName>
    </submittedName>
</protein>
<dbReference type="RefSeq" id="WP_323447664.1">
    <property type="nucleotide sequence ID" value="NZ_BSBI01000005.1"/>
</dbReference>
<dbReference type="PANTHER" id="PTHR31460:SF3">
    <property type="entry name" value="MESOCENTIN"/>
    <property type="match status" value="1"/>
</dbReference>
<gene>
    <name evidence="2" type="ORF">SYYSPA8_14995</name>
</gene>
<keyword evidence="3" id="KW-1185">Reference proteome</keyword>
<organism evidence="2 3">
    <name type="scientific">Streptomyces yaizuensis</name>
    <dbReference type="NCBI Taxonomy" id="2989713"/>
    <lineage>
        <taxon>Bacteria</taxon>
        <taxon>Bacillati</taxon>
        <taxon>Actinomycetota</taxon>
        <taxon>Actinomycetes</taxon>
        <taxon>Kitasatosporales</taxon>
        <taxon>Streptomycetaceae</taxon>
        <taxon>Streptomyces</taxon>
    </lineage>
</organism>
<dbReference type="InterPro" id="IPR011042">
    <property type="entry name" value="6-blade_b-propeller_TolB-like"/>
</dbReference>
<dbReference type="PROSITE" id="PS51318">
    <property type="entry name" value="TAT"/>
    <property type="match status" value="1"/>
</dbReference>
<dbReference type="PANTHER" id="PTHR31460">
    <property type="match status" value="1"/>
</dbReference>
<keyword evidence="1" id="KW-0732">Signal</keyword>